<name>A0ABR8Q7F3_9CLOT</name>
<keyword evidence="1" id="KW-0472">Membrane</keyword>
<proteinExistence type="predicted"/>
<sequence length="306" mass="36715">MSIDRYIFNIKNIYNFSNEKKEYVIELYTEESFKINEQLYNMIGLFKDSNNNIKEYMKNEIYNNEYYYKCIEYMIKNNILIEKNNILKNKKSKIRFNKLSLEIDLISTKKLDKLLNFLQVLINKYVFIISIFSSLIIIKLLTMISFRVKFSSFENFCIVLLVFLSMILHEFGHLSGCKKFDVNTGFLGFGLYIIIPRIYVEIKNIWIIDNKKRAIIDGCGVYFQLIYINILFFIYYFTNQKLLIPVINITLMIIIFNMIPLVNLDGYWFLLDYFNINNFNINNFILKDFFKQKKAIIFINMIIILS</sequence>
<dbReference type="Proteomes" id="UP000640335">
    <property type="component" value="Unassembled WGS sequence"/>
</dbReference>
<accession>A0ABR8Q7F3</accession>
<protein>
    <recommendedName>
        <fullName evidence="4">Peptide zinc metalloprotease protein</fullName>
    </recommendedName>
</protein>
<evidence type="ECO:0000313" key="2">
    <source>
        <dbReference type="EMBL" id="MBD7916319.1"/>
    </source>
</evidence>
<keyword evidence="1" id="KW-1133">Transmembrane helix</keyword>
<feature type="transmembrane region" description="Helical" evidence="1">
    <location>
        <begin position="242"/>
        <end position="262"/>
    </location>
</feature>
<reference evidence="2 3" key="1">
    <citation type="submission" date="2020-08" db="EMBL/GenBank/DDBJ databases">
        <title>A Genomic Blueprint of the Chicken Gut Microbiome.</title>
        <authorList>
            <person name="Gilroy R."/>
            <person name="Ravi A."/>
            <person name="Getino M."/>
            <person name="Pursley I."/>
            <person name="Horton D.L."/>
            <person name="Alikhan N.-F."/>
            <person name="Baker D."/>
            <person name="Gharbi K."/>
            <person name="Hall N."/>
            <person name="Watson M."/>
            <person name="Adriaenssens E.M."/>
            <person name="Foster-Nyarko E."/>
            <person name="Jarju S."/>
            <person name="Secka A."/>
            <person name="Antonio M."/>
            <person name="Oren A."/>
            <person name="Chaudhuri R."/>
            <person name="La Ragione R.M."/>
            <person name="Hildebrand F."/>
            <person name="Pallen M.J."/>
        </authorList>
    </citation>
    <scope>NUCLEOTIDE SEQUENCE [LARGE SCALE GENOMIC DNA]</scope>
    <source>
        <strain evidence="2 3">Sa3CUN1</strain>
    </source>
</reference>
<feature type="transmembrane region" description="Helical" evidence="1">
    <location>
        <begin position="214"/>
        <end position="236"/>
    </location>
</feature>
<feature type="transmembrane region" description="Helical" evidence="1">
    <location>
        <begin position="125"/>
        <end position="146"/>
    </location>
</feature>
<feature type="transmembrane region" description="Helical" evidence="1">
    <location>
        <begin position="184"/>
        <end position="202"/>
    </location>
</feature>
<organism evidence="2 3">
    <name type="scientific">Clostridium gallinarum</name>
    <dbReference type="NCBI Taxonomy" id="2762246"/>
    <lineage>
        <taxon>Bacteria</taxon>
        <taxon>Bacillati</taxon>
        <taxon>Bacillota</taxon>
        <taxon>Clostridia</taxon>
        <taxon>Eubacteriales</taxon>
        <taxon>Clostridiaceae</taxon>
        <taxon>Clostridium</taxon>
    </lineage>
</organism>
<evidence type="ECO:0000256" key="1">
    <source>
        <dbReference type="SAM" id="Phobius"/>
    </source>
</evidence>
<evidence type="ECO:0008006" key="4">
    <source>
        <dbReference type="Google" id="ProtNLM"/>
    </source>
</evidence>
<comment type="caution">
    <text evidence="2">The sequence shown here is derived from an EMBL/GenBank/DDBJ whole genome shotgun (WGS) entry which is preliminary data.</text>
</comment>
<evidence type="ECO:0000313" key="3">
    <source>
        <dbReference type="Proteomes" id="UP000640335"/>
    </source>
</evidence>
<feature type="non-terminal residue" evidence="2">
    <location>
        <position position="306"/>
    </location>
</feature>
<feature type="transmembrane region" description="Helical" evidence="1">
    <location>
        <begin position="153"/>
        <end position="172"/>
    </location>
</feature>
<dbReference type="EMBL" id="JACSQZ010000073">
    <property type="protein sequence ID" value="MBD7916319.1"/>
    <property type="molecule type" value="Genomic_DNA"/>
</dbReference>
<gene>
    <name evidence="2" type="ORF">H9660_14320</name>
</gene>
<keyword evidence="3" id="KW-1185">Reference proteome</keyword>
<keyword evidence="1" id="KW-0812">Transmembrane</keyword>